<dbReference type="EMBL" id="JBHUDC010000007">
    <property type="protein sequence ID" value="MFD1514253.1"/>
    <property type="molecule type" value="Genomic_DNA"/>
</dbReference>
<dbReference type="AlphaFoldDB" id="A0ABD6AWJ4"/>
<sequence>MEANQNPTTDDVTDLEHDLLALVEDVAASGALTEDDRHTMSFRTEVLCAELRGCIDGVPEV</sequence>
<evidence type="ECO:0000313" key="2">
    <source>
        <dbReference type="Proteomes" id="UP001597187"/>
    </source>
</evidence>
<name>A0ABD6AWJ4_9EURY</name>
<proteinExistence type="predicted"/>
<protein>
    <submittedName>
        <fullName evidence="1">Uncharacterized protein</fullName>
    </submittedName>
</protein>
<gene>
    <name evidence="1" type="ORF">ACFSBT_13305</name>
</gene>
<reference evidence="1 2" key="1">
    <citation type="journal article" date="2019" name="Int. J. Syst. Evol. Microbiol.">
        <title>The Global Catalogue of Microorganisms (GCM) 10K type strain sequencing project: providing services to taxonomists for standard genome sequencing and annotation.</title>
        <authorList>
            <consortium name="The Broad Institute Genomics Platform"/>
            <consortium name="The Broad Institute Genome Sequencing Center for Infectious Disease"/>
            <person name="Wu L."/>
            <person name="Ma J."/>
        </authorList>
    </citation>
    <scope>NUCLEOTIDE SEQUENCE [LARGE SCALE GENOMIC DNA]</scope>
    <source>
        <strain evidence="1 2">CGMCC 1.12563</strain>
    </source>
</reference>
<keyword evidence="2" id="KW-1185">Reference proteome</keyword>
<dbReference type="RefSeq" id="WP_250874227.1">
    <property type="nucleotide sequence ID" value="NZ_JALXFV010000007.1"/>
</dbReference>
<dbReference type="Proteomes" id="UP001597187">
    <property type="component" value="Unassembled WGS sequence"/>
</dbReference>
<organism evidence="1 2">
    <name type="scientific">Halomarina rubra</name>
    <dbReference type="NCBI Taxonomy" id="2071873"/>
    <lineage>
        <taxon>Archaea</taxon>
        <taxon>Methanobacteriati</taxon>
        <taxon>Methanobacteriota</taxon>
        <taxon>Stenosarchaea group</taxon>
        <taxon>Halobacteria</taxon>
        <taxon>Halobacteriales</taxon>
        <taxon>Natronomonadaceae</taxon>
        <taxon>Halomarina</taxon>
    </lineage>
</organism>
<accession>A0ABD6AWJ4</accession>
<comment type="caution">
    <text evidence="1">The sequence shown here is derived from an EMBL/GenBank/DDBJ whole genome shotgun (WGS) entry which is preliminary data.</text>
</comment>
<evidence type="ECO:0000313" key="1">
    <source>
        <dbReference type="EMBL" id="MFD1514253.1"/>
    </source>
</evidence>